<organism evidence="1 2">
    <name type="scientific">Racocetra persica</name>
    <dbReference type="NCBI Taxonomy" id="160502"/>
    <lineage>
        <taxon>Eukaryota</taxon>
        <taxon>Fungi</taxon>
        <taxon>Fungi incertae sedis</taxon>
        <taxon>Mucoromycota</taxon>
        <taxon>Glomeromycotina</taxon>
        <taxon>Glomeromycetes</taxon>
        <taxon>Diversisporales</taxon>
        <taxon>Gigasporaceae</taxon>
        <taxon>Racocetra</taxon>
    </lineage>
</organism>
<name>A0ACA9RRK6_9GLOM</name>
<feature type="non-terminal residue" evidence="1">
    <location>
        <position position="1"/>
    </location>
</feature>
<reference evidence="1" key="1">
    <citation type="submission" date="2021-06" db="EMBL/GenBank/DDBJ databases">
        <authorList>
            <person name="Kallberg Y."/>
            <person name="Tangrot J."/>
            <person name="Rosling A."/>
        </authorList>
    </citation>
    <scope>NUCLEOTIDE SEQUENCE</scope>
    <source>
        <strain evidence="1">MA461A</strain>
    </source>
</reference>
<keyword evidence="2" id="KW-1185">Reference proteome</keyword>
<accession>A0ACA9RRK6</accession>
<sequence length="146" mass="16728">MRDRSVSPPESRYMAPKRTTCTDCAQDQTSNPKKQEAHQQEDVTYVSTISSNEKGLTGELITMMLSEPTFEDIGFRVIQRLTKKTLTKTINATSGNETRLTQTYMWNIRAKDITLKSSQNKEEGPYKLYFRMSTPAHDKISAKKIR</sequence>
<evidence type="ECO:0000313" key="2">
    <source>
        <dbReference type="Proteomes" id="UP000789920"/>
    </source>
</evidence>
<comment type="caution">
    <text evidence="1">The sequence shown here is derived from an EMBL/GenBank/DDBJ whole genome shotgun (WGS) entry which is preliminary data.</text>
</comment>
<proteinExistence type="predicted"/>
<protein>
    <submittedName>
        <fullName evidence="1">14873_t:CDS:1</fullName>
    </submittedName>
</protein>
<evidence type="ECO:0000313" key="1">
    <source>
        <dbReference type="EMBL" id="CAG8807648.1"/>
    </source>
</evidence>
<dbReference type="EMBL" id="CAJVQC010067944">
    <property type="protein sequence ID" value="CAG8807648.1"/>
    <property type="molecule type" value="Genomic_DNA"/>
</dbReference>
<dbReference type="Proteomes" id="UP000789920">
    <property type="component" value="Unassembled WGS sequence"/>
</dbReference>
<feature type="non-terminal residue" evidence="1">
    <location>
        <position position="146"/>
    </location>
</feature>
<gene>
    <name evidence="1" type="ORF">RPERSI_LOCUS22431</name>
</gene>